<organism evidence="2 3">
    <name type="scientific">Mesomycoplasma hyopneumoniae</name>
    <name type="common">Mycoplasma hyopneumoniae</name>
    <dbReference type="NCBI Taxonomy" id="2099"/>
    <lineage>
        <taxon>Bacteria</taxon>
        <taxon>Bacillati</taxon>
        <taxon>Mycoplasmatota</taxon>
        <taxon>Mycoplasmoidales</taxon>
        <taxon>Metamycoplasmataceae</taxon>
        <taxon>Mesomycoplasma</taxon>
    </lineage>
</organism>
<accession>A0ABD4SX15</accession>
<gene>
    <name evidence="2" type="ORF">FEF30_01175</name>
</gene>
<keyword evidence="1" id="KW-1133">Transmembrane helix</keyword>
<evidence type="ECO:0000256" key="1">
    <source>
        <dbReference type="SAM" id="Phobius"/>
    </source>
</evidence>
<dbReference type="AlphaFoldDB" id="A0ABD4SX15"/>
<reference evidence="2 3" key="1">
    <citation type="submission" date="2019-05" db="EMBL/GenBank/DDBJ databases">
        <title>Genome sequencing and assembly of Mycoplasma hyopneumoniae strains UFV01 and UFV02.</title>
        <authorList>
            <person name="De Souza L.F."/>
            <person name="Gonzaga N.F."/>
            <person name="Santos M.R."/>
            <person name="Deeney A.S."/>
            <person name="Vidigal P.M.P."/>
            <person name="Moreira M.A.S."/>
            <person name="Fietto J.R.L."/>
            <person name="Bressan G.C."/>
            <person name="Rycroft A.N."/>
            <person name="Silva Junior A."/>
        </authorList>
    </citation>
    <scope>NUCLEOTIDE SEQUENCE [LARGE SCALE GENOMIC DNA]</scope>
    <source>
        <strain evidence="2 3">UFV01</strain>
    </source>
</reference>
<comment type="caution">
    <text evidence="2">The sequence shown here is derived from an EMBL/GenBank/DDBJ whole genome shotgun (WGS) entry which is preliminary data.</text>
</comment>
<dbReference type="EMBL" id="VBRW01000002">
    <property type="protein sequence ID" value="MCI8283190.1"/>
    <property type="molecule type" value="Genomic_DNA"/>
</dbReference>
<feature type="transmembrane region" description="Helical" evidence="1">
    <location>
        <begin position="113"/>
        <end position="132"/>
    </location>
</feature>
<keyword evidence="1" id="KW-0472">Membrane</keyword>
<sequence length="174" mass="20505">MINKKTQFINFSINWVCKTVIFKIYKNLTRLINSKILVFTSAWAAWDTGLFCTFFSDSEISCNCFRIWSNLEGIVFTDSNWFFKASKSKLVNLLSPSWNFFIWAESNFPTASWISLIVFVILSNLKFSICFLNKKYKVAIIIPNKRTFPIITAKTVEKKRVNRDIFLLLLLWFY</sequence>
<name>A0ABD4SX15_MESHO</name>
<protein>
    <submittedName>
        <fullName evidence="2">Uncharacterized protein</fullName>
    </submittedName>
</protein>
<evidence type="ECO:0000313" key="3">
    <source>
        <dbReference type="Proteomes" id="UP001203104"/>
    </source>
</evidence>
<evidence type="ECO:0000313" key="2">
    <source>
        <dbReference type="EMBL" id="MCI8283190.1"/>
    </source>
</evidence>
<proteinExistence type="predicted"/>
<dbReference type="Proteomes" id="UP001203104">
    <property type="component" value="Unassembled WGS sequence"/>
</dbReference>
<keyword evidence="1" id="KW-0812">Transmembrane</keyword>